<proteinExistence type="inferred from homology"/>
<dbReference type="EC" id="3.1.1.11" evidence="3"/>
<dbReference type="Pfam" id="PF04043">
    <property type="entry name" value="PMEI"/>
    <property type="match status" value="1"/>
</dbReference>
<dbReference type="PANTHER" id="PTHR31080">
    <property type="entry name" value="PECTINESTERASE INHIBITOR-LIKE"/>
    <property type="match status" value="1"/>
</dbReference>
<protein>
    <recommendedName>
        <fullName evidence="3">pectinesterase</fullName>
        <ecNumber evidence="3">3.1.1.11</ecNumber>
    </recommendedName>
</protein>
<comment type="similarity">
    <text evidence="2">In the C-terminal section; belongs to the pectinesterase family.</text>
</comment>
<evidence type="ECO:0000256" key="6">
    <source>
        <dbReference type="ARBA" id="ARBA00038471"/>
    </source>
</evidence>
<gene>
    <name evidence="9" type="primary">PMEI10</name>
    <name evidence="9" type="ORF">SDJN03_23880</name>
</gene>
<dbReference type="PANTHER" id="PTHR31080:SF118">
    <property type="entry name" value="PECTINESTERASE INHIBITOR 10"/>
    <property type="match status" value="1"/>
</dbReference>
<keyword evidence="7" id="KW-0732">Signal</keyword>
<evidence type="ECO:0000259" key="8">
    <source>
        <dbReference type="SMART" id="SM00856"/>
    </source>
</evidence>
<dbReference type="CDD" id="cd15798">
    <property type="entry name" value="PMEI-like_3"/>
    <property type="match status" value="1"/>
</dbReference>
<comment type="similarity">
    <text evidence="1">In the N-terminal section; belongs to the PMEI family.</text>
</comment>
<feature type="domain" description="Pectinesterase inhibitor" evidence="8">
    <location>
        <begin position="49"/>
        <end position="207"/>
    </location>
</feature>
<dbReference type="GO" id="GO:0030599">
    <property type="term" value="F:pectinesterase activity"/>
    <property type="evidence" value="ECO:0007669"/>
    <property type="project" value="UniProtKB-EC"/>
</dbReference>
<dbReference type="EMBL" id="JAGKQH010000015">
    <property type="protein sequence ID" value="KAG6579432.1"/>
    <property type="molecule type" value="Genomic_DNA"/>
</dbReference>
<feature type="non-terminal residue" evidence="9">
    <location>
        <position position="1"/>
    </location>
</feature>
<dbReference type="GO" id="GO:0004857">
    <property type="term" value="F:enzyme inhibitor activity"/>
    <property type="evidence" value="ECO:0007669"/>
    <property type="project" value="InterPro"/>
</dbReference>
<name>A0AAV6ME89_9ROSI</name>
<reference evidence="9 10" key="1">
    <citation type="journal article" date="2021" name="Hortic Res">
        <title>The domestication of Cucurbita argyrosperma as revealed by the genome of its wild relative.</title>
        <authorList>
            <person name="Barrera-Redondo J."/>
            <person name="Sanchez-de la Vega G."/>
            <person name="Aguirre-Liguori J.A."/>
            <person name="Castellanos-Morales G."/>
            <person name="Gutierrez-Guerrero Y.T."/>
            <person name="Aguirre-Dugua X."/>
            <person name="Aguirre-Planter E."/>
            <person name="Tenaillon M.I."/>
            <person name="Lira-Saade R."/>
            <person name="Eguiarte L.E."/>
        </authorList>
    </citation>
    <scope>NUCLEOTIDE SEQUENCE [LARGE SCALE GENOMIC DNA]</scope>
    <source>
        <strain evidence="9">JBR-2021</strain>
    </source>
</reference>
<keyword evidence="5" id="KW-0325">Glycoprotein</keyword>
<evidence type="ECO:0000256" key="7">
    <source>
        <dbReference type="SAM" id="SignalP"/>
    </source>
</evidence>
<dbReference type="InterPro" id="IPR051955">
    <property type="entry name" value="PME_Inhibitor"/>
</dbReference>
<accession>A0AAV6ME89</accession>
<evidence type="ECO:0000256" key="1">
    <source>
        <dbReference type="ARBA" id="ARBA00006027"/>
    </source>
</evidence>
<sequence>MENFHFSLPKFLFLLLLLLLLVISDQIHICSAAAAAAARTHRSPARIRTNTEYVRTSCSATSYPRLCYNSLSVYAGKIKTNPKTLALAALHVNLASARSTAVAMRRLAKTRGLRRRDASAISDCIEEVGDSVFELQRAIRELCRPRVYDFGALISDIETWVSSALTDEETCMEGFGGRSVNNRFSVKAKVRRHIVRVAHLTSNSLALINTYASSAAAAQGVLP</sequence>
<dbReference type="Proteomes" id="UP000685013">
    <property type="component" value="Chromosome 15"/>
</dbReference>
<evidence type="ECO:0000256" key="4">
    <source>
        <dbReference type="ARBA" id="ARBA00023157"/>
    </source>
</evidence>
<comment type="caution">
    <text evidence="9">The sequence shown here is derived from an EMBL/GenBank/DDBJ whole genome shotgun (WGS) entry which is preliminary data.</text>
</comment>
<evidence type="ECO:0000256" key="3">
    <source>
        <dbReference type="ARBA" id="ARBA00013229"/>
    </source>
</evidence>
<comment type="similarity">
    <text evidence="6">Belongs to the PMEI family.</text>
</comment>
<dbReference type="FunFam" id="1.20.140.40:FF:000010">
    <property type="entry name" value="Pectinesterase"/>
    <property type="match status" value="1"/>
</dbReference>
<feature type="signal peptide" evidence="7">
    <location>
        <begin position="1"/>
        <end position="24"/>
    </location>
</feature>
<dbReference type="InterPro" id="IPR006501">
    <property type="entry name" value="Pectinesterase_inhib_dom"/>
</dbReference>
<feature type="chain" id="PRO_5043327765" description="pectinesterase" evidence="7">
    <location>
        <begin position="25"/>
        <end position="223"/>
    </location>
</feature>
<keyword evidence="10" id="KW-1185">Reference proteome</keyword>
<dbReference type="SMART" id="SM00856">
    <property type="entry name" value="PMEI"/>
    <property type="match status" value="1"/>
</dbReference>
<evidence type="ECO:0000313" key="9">
    <source>
        <dbReference type="EMBL" id="KAG6579432.1"/>
    </source>
</evidence>
<evidence type="ECO:0000256" key="2">
    <source>
        <dbReference type="ARBA" id="ARBA00007786"/>
    </source>
</evidence>
<evidence type="ECO:0000256" key="5">
    <source>
        <dbReference type="ARBA" id="ARBA00023180"/>
    </source>
</evidence>
<dbReference type="NCBIfam" id="TIGR01614">
    <property type="entry name" value="PME_inhib"/>
    <property type="match status" value="1"/>
</dbReference>
<evidence type="ECO:0000313" key="10">
    <source>
        <dbReference type="Proteomes" id="UP000685013"/>
    </source>
</evidence>
<organism evidence="9 10">
    <name type="scientific">Cucurbita argyrosperma subsp. sororia</name>
    <dbReference type="NCBI Taxonomy" id="37648"/>
    <lineage>
        <taxon>Eukaryota</taxon>
        <taxon>Viridiplantae</taxon>
        <taxon>Streptophyta</taxon>
        <taxon>Embryophyta</taxon>
        <taxon>Tracheophyta</taxon>
        <taxon>Spermatophyta</taxon>
        <taxon>Magnoliopsida</taxon>
        <taxon>eudicotyledons</taxon>
        <taxon>Gunneridae</taxon>
        <taxon>Pentapetalae</taxon>
        <taxon>rosids</taxon>
        <taxon>fabids</taxon>
        <taxon>Cucurbitales</taxon>
        <taxon>Cucurbitaceae</taxon>
        <taxon>Cucurbiteae</taxon>
        <taxon>Cucurbita</taxon>
    </lineage>
</organism>
<dbReference type="AlphaFoldDB" id="A0AAV6ME89"/>
<keyword evidence="4" id="KW-1015">Disulfide bond</keyword>